<keyword evidence="1" id="KW-0812">Transmembrane</keyword>
<evidence type="ECO:0000313" key="2">
    <source>
        <dbReference type="EMBL" id="EGO27956.1"/>
    </source>
</evidence>
<dbReference type="Proteomes" id="UP000008064">
    <property type="component" value="Unassembled WGS sequence"/>
</dbReference>
<protein>
    <submittedName>
        <fullName evidence="2">Uncharacterized protein</fullName>
    </submittedName>
</protein>
<feature type="transmembrane region" description="Helical" evidence="1">
    <location>
        <begin position="94"/>
        <end position="115"/>
    </location>
</feature>
<name>F8NN35_SERL9</name>
<dbReference type="OrthoDB" id="2664332at2759"/>
<dbReference type="EMBL" id="GL945431">
    <property type="protein sequence ID" value="EGO27956.1"/>
    <property type="molecule type" value="Genomic_DNA"/>
</dbReference>
<feature type="transmembrane region" description="Helical" evidence="1">
    <location>
        <begin position="23"/>
        <end position="45"/>
    </location>
</feature>
<dbReference type="KEGG" id="sla:SERLADRAFT_383791"/>
<dbReference type="RefSeq" id="XP_007316047.1">
    <property type="nucleotide sequence ID" value="XM_007315985.1"/>
</dbReference>
<accession>F8NN35</accession>
<dbReference type="AlphaFoldDB" id="F8NN35"/>
<proteinExistence type="predicted"/>
<dbReference type="HOGENOM" id="CLU_2067122_0_0_1"/>
<sequence length="127" mass="13716">MAVSWGTCAVCAIFGDWWCFSMILLGIVANGLACFVIGSGTFTFVRPKSAVGAPPGDGLLVIDKGMVVLRGDEDAVNTITRGRFSLRYSNEPEYHSVGLCSMLLTVQFLAQLLLIPQGTLFGQFMFL</sequence>
<gene>
    <name evidence="2" type="ORF">SERLADRAFT_383791</name>
</gene>
<reference evidence="2" key="1">
    <citation type="submission" date="2011-04" db="EMBL/GenBank/DDBJ databases">
        <title>Evolution of plant cell wall degrading machinery underlies the functional diversity of forest fungi.</title>
        <authorList>
            <consortium name="US DOE Joint Genome Institute (JGI-PGF)"/>
            <person name="Eastwood D.C."/>
            <person name="Floudas D."/>
            <person name="Binder M."/>
            <person name="Majcherczyk A."/>
            <person name="Schneider P."/>
            <person name="Aerts A."/>
            <person name="Asiegbu F.O."/>
            <person name="Baker S.E."/>
            <person name="Barry K."/>
            <person name="Bendiksby M."/>
            <person name="Blumentritt M."/>
            <person name="Coutinho P.M."/>
            <person name="Cullen D."/>
            <person name="Cullen D."/>
            <person name="Gathman A."/>
            <person name="Goodell B."/>
            <person name="Henrissat B."/>
            <person name="Ihrmark K."/>
            <person name="Kauserud H."/>
            <person name="Kohler A."/>
            <person name="LaButti K."/>
            <person name="Lapidus A."/>
            <person name="Lavin J.L."/>
            <person name="Lee Y.-H."/>
            <person name="Lindquist E."/>
            <person name="Lilly W."/>
            <person name="Lucas S."/>
            <person name="Morin E."/>
            <person name="Murat C."/>
            <person name="Oguiza J.A."/>
            <person name="Park J."/>
            <person name="Pisabarro A.G."/>
            <person name="Riley R."/>
            <person name="Rosling A."/>
            <person name="Salamov A."/>
            <person name="Schmidt O."/>
            <person name="Schmutz J."/>
            <person name="Skrede I."/>
            <person name="Stenlid J."/>
            <person name="Wiebenga A."/>
            <person name="Xie X."/>
            <person name="Kues U."/>
            <person name="Hibbett D.S."/>
            <person name="Hoffmeister D."/>
            <person name="Hogberg N."/>
            <person name="Martin F."/>
            <person name="Grigoriev I.V."/>
            <person name="Watkinson S.C."/>
        </authorList>
    </citation>
    <scope>NUCLEOTIDE SEQUENCE</scope>
    <source>
        <strain evidence="2">S7.9</strain>
    </source>
</reference>
<feature type="non-terminal residue" evidence="2">
    <location>
        <position position="127"/>
    </location>
</feature>
<keyword evidence="1" id="KW-0472">Membrane</keyword>
<keyword evidence="1" id="KW-1133">Transmembrane helix</keyword>
<dbReference type="GeneID" id="18811066"/>
<organism>
    <name type="scientific">Serpula lacrymans var. lacrymans (strain S7.9)</name>
    <name type="common">Dry rot fungus</name>
    <dbReference type="NCBI Taxonomy" id="578457"/>
    <lineage>
        <taxon>Eukaryota</taxon>
        <taxon>Fungi</taxon>
        <taxon>Dikarya</taxon>
        <taxon>Basidiomycota</taxon>
        <taxon>Agaricomycotina</taxon>
        <taxon>Agaricomycetes</taxon>
        <taxon>Agaricomycetidae</taxon>
        <taxon>Boletales</taxon>
        <taxon>Coniophorineae</taxon>
        <taxon>Serpulaceae</taxon>
        <taxon>Serpula</taxon>
    </lineage>
</organism>
<evidence type="ECO:0000256" key="1">
    <source>
        <dbReference type="SAM" id="Phobius"/>
    </source>
</evidence>